<evidence type="ECO:0000313" key="1">
    <source>
        <dbReference type="EMBL" id="MBB4933624.1"/>
    </source>
</evidence>
<organism evidence="1 2">
    <name type="scientific">Lipingzhangella halophila</name>
    <dbReference type="NCBI Taxonomy" id="1783352"/>
    <lineage>
        <taxon>Bacteria</taxon>
        <taxon>Bacillati</taxon>
        <taxon>Actinomycetota</taxon>
        <taxon>Actinomycetes</taxon>
        <taxon>Streptosporangiales</taxon>
        <taxon>Nocardiopsidaceae</taxon>
        <taxon>Lipingzhangella</taxon>
    </lineage>
</organism>
<dbReference type="Proteomes" id="UP000523007">
    <property type="component" value="Unassembled WGS sequence"/>
</dbReference>
<sequence length="78" mass="9170">MKKLDRPEIIRLIETIRENDRLESDIESDEEIEKLETGIPCPHITDLIYFPDEFVADRGFLTAEEIADLAMEYKPFEL</sequence>
<keyword evidence="2" id="KW-1185">Reference proteome</keyword>
<evidence type="ECO:0000313" key="2">
    <source>
        <dbReference type="Proteomes" id="UP000523007"/>
    </source>
</evidence>
<dbReference type="EMBL" id="JACHJT010000001">
    <property type="protein sequence ID" value="MBB4933624.1"/>
    <property type="molecule type" value="Genomic_DNA"/>
</dbReference>
<comment type="caution">
    <text evidence="1">The sequence shown here is derived from an EMBL/GenBank/DDBJ whole genome shotgun (WGS) entry which is preliminary data.</text>
</comment>
<proteinExistence type="predicted"/>
<evidence type="ECO:0008006" key="3">
    <source>
        <dbReference type="Google" id="ProtNLM"/>
    </source>
</evidence>
<protein>
    <recommendedName>
        <fullName evidence="3">Colicin immunity protein/pyocin immunity protein</fullName>
    </recommendedName>
</protein>
<accession>A0A7W7RKG1</accession>
<name>A0A7W7RKG1_9ACTN</name>
<gene>
    <name evidence="1" type="ORF">F4561_004444</name>
</gene>
<reference evidence="1 2" key="1">
    <citation type="submission" date="2020-08" db="EMBL/GenBank/DDBJ databases">
        <title>Sequencing the genomes of 1000 actinobacteria strains.</title>
        <authorList>
            <person name="Klenk H.-P."/>
        </authorList>
    </citation>
    <scope>NUCLEOTIDE SEQUENCE [LARGE SCALE GENOMIC DNA]</scope>
    <source>
        <strain evidence="1 2">DSM 102030</strain>
    </source>
</reference>
<dbReference type="AlphaFoldDB" id="A0A7W7RKG1"/>
<dbReference type="RefSeq" id="WP_184581207.1">
    <property type="nucleotide sequence ID" value="NZ_JACHJT010000001.1"/>
</dbReference>